<sequence>MKKRALKSKQLTLSLSSLKNSMSTHLSTRFTQVAMSLALLFFGANMVSFAAEEATKEAVATPETEAQLPASAQRYIDFYTSPQLVFSIDPDSIKIIPGADYEIRYTLKATSKQGATNVSYEGISCNNRLKIIYAIGRTDGTWSRTRSPQWTAIYATGANIQHATLANEYFCAGTTFSGDLSSIKSRIESKRPISN</sequence>
<dbReference type="OrthoDB" id="7066954at2"/>
<dbReference type="Proteomes" id="UP000294829">
    <property type="component" value="Unassembled WGS sequence"/>
</dbReference>
<feature type="domain" description="CNP1-like uncharacterised" evidence="1">
    <location>
        <begin position="63"/>
        <end position="182"/>
    </location>
</feature>
<evidence type="ECO:0000313" key="3">
    <source>
        <dbReference type="Proteomes" id="UP000294829"/>
    </source>
</evidence>
<accession>A0A4R5VYF3</accession>
<reference evidence="2 3" key="1">
    <citation type="submission" date="2019-03" db="EMBL/GenBank/DDBJ databases">
        <title>Sapientia aquatica gen. nov., sp. nov., isolated from a crater lake.</title>
        <authorList>
            <person name="Felfoldi T."/>
            <person name="Szabo A."/>
            <person name="Toth E."/>
            <person name="Schumann P."/>
            <person name="Keki Z."/>
            <person name="Marialigeti K."/>
            <person name="Mathe I."/>
        </authorList>
    </citation>
    <scope>NUCLEOTIDE SEQUENCE [LARGE SCALE GENOMIC DNA]</scope>
    <source>
        <strain evidence="2 3">SA-152</strain>
    </source>
</reference>
<keyword evidence="3" id="KW-1185">Reference proteome</keyword>
<gene>
    <name evidence="2" type="ORF">E2I14_13860</name>
</gene>
<dbReference type="Pfam" id="PF08750">
    <property type="entry name" value="CNP1"/>
    <property type="match status" value="1"/>
</dbReference>
<evidence type="ECO:0000313" key="2">
    <source>
        <dbReference type="EMBL" id="TDK64525.1"/>
    </source>
</evidence>
<dbReference type="InterPro" id="IPR014861">
    <property type="entry name" value="CNP1-like_dom"/>
</dbReference>
<dbReference type="EMBL" id="SMYL01000007">
    <property type="protein sequence ID" value="TDK64525.1"/>
    <property type="molecule type" value="Genomic_DNA"/>
</dbReference>
<dbReference type="AlphaFoldDB" id="A0A4R5VYF3"/>
<organism evidence="2 3">
    <name type="scientific">Sapientia aquatica</name>
    <dbReference type="NCBI Taxonomy" id="1549640"/>
    <lineage>
        <taxon>Bacteria</taxon>
        <taxon>Pseudomonadati</taxon>
        <taxon>Pseudomonadota</taxon>
        <taxon>Betaproteobacteria</taxon>
        <taxon>Burkholderiales</taxon>
        <taxon>Oxalobacteraceae</taxon>
        <taxon>Sapientia</taxon>
    </lineage>
</organism>
<evidence type="ECO:0000259" key="1">
    <source>
        <dbReference type="Pfam" id="PF08750"/>
    </source>
</evidence>
<comment type="caution">
    <text evidence="2">The sequence shown here is derived from an EMBL/GenBank/DDBJ whole genome shotgun (WGS) entry which is preliminary data.</text>
</comment>
<name>A0A4R5VYF3_9BURK</name>
<protein>
    <recommendedName>
        <fullName evidence="1">CNP1-like uncharacterized domain-containing protein</fullName>
    </recommendedName>
</protein>
<proteinExistence type="predicted"/>